<dbReference type="EMBL" id="CACRXK020021628">
    <property type="protein sequence ID" value="CAB4036028.1"/>
    <property type="molecule type" value="Genomic_DNA"/>
</dbReference>
<dbReference type="OrthoDB" id="5958007at2759"/>
<gene>
    <name evidence="2" type="ORF">PACLA_8A014225</name>
    <name evidence="1" type="ORF">PACLA_8A087171</name>
</gene>
<reference evidence="2" key="1">
    <citation type="submission" date="2020-04" db="EMBL/GenBank/DDBJ databases">
        <authorList>
            <person name="Alioto T."/>
            <person name="Alioto T."/>
            <person name="Gomez Garrido J."/>
        </authorList>
    </citation>
    <scope>NUCLEOTIDE SEQUENCE</scope>
    <source>
        <strain evidence="2">A484AB</strain>
    </source>
</reference>
<accession>A0A7D9ELH5</accession>
<evidence type="ECO:0000313" key="2">
    <source>
        <dbReference type="EMBL" id="CAB4036028.1"/>
    </source>
</evidence>
<dbReference type="AlphaFoldDB" id="A0A7D9ELH5"/>
<comment type="caution">
    <text evidence="2">The sequence shown here is derived from an EMBL/GenBank/DDBJ whole genome shotgun (WGS) entry which is preliminary data.</text>
</comment>
<protein>
    <recommendedName>
        <fullName evidence="4">Tesmin/TSO1-like CXC domain-containing protein</fullName>
    </recommendedName>
</protein>
<evidence type="ECO:0008006" key="4">
    <source>
        <dbReference type="Google" id="ProtNLM"/>
    </source>
</evidence>
<sequence length="228" mass="24650">MYTWSLLNELSALALSGRVDVKLSESLLFLHAVSGCDTTSRPHGIGKVGVLKKYSALAESAATFMASESSKVALETAGERALLIMYGSQADDLKTARLQRFQTKVATAGGYVPPEKLPPTSDAARFHSHRVFLQVQAWKGNDLPPEEWGWARSSTALVPVQMSEPAAPAQLLRNIRCNCGGRCDARSCTCFKNGLQCTPECGQCKGIPCLNSPRVDREDFDAAADDDI</sequence>
<dbReference type="Proteomes" id="UP001152795">
    <property type="component" value="Unassembled WGS sequence"/>
</dbReference>
<evidence type="ECO:0000313" key="1">
    <source>
        <dbReference type="EMBL" id="CAB4010077.1"/>
    </source>
</evidence>
<evidence type="ECO:0000313" key="3">
    <source>
        <dbReference type="Proteomes" id="UP001152795"/>
    </source>
</evidence>
<keyword evidence="3" id="KW-1185">Reference proteome</keyword>
<proteinExistence type="predicted"/>
<organism evidence="2 3">
    <name type="scientific">Paramuricea clavata</name>
    <name type="common">Red gorgonian</name>
    <name type="synonym">Violescent sea-whip</name>
    <dbReference type="NCBI Taxonomy" id="317549"/>
    <lineage>
        <taxon>Eukaryota</taxon>
        <taxon>Metazoa</taxon>
        <taxon>Cnidaria</taxon>
        <taxon>Anthozoa</taxon>
        <taxon>Octocorallia</taxon>
        <taxon>Malacalcyonacea</taxon>
        <taxon>Plexauridae</taxon>
        <taxon>Paramuricea</taxon>
    </lineage>
</organism>
<name>A0A7D9ELH5_PARCT</name>
<dbReference type="EMBL" id="CACRXK020006669">
    <property type="protein sequence ID" value="CAB4010077.1"/>
    <property type="molecule type" value="Genomic_DNA"/>
</dbReference>